<dbReference type="RefSeq" id="WP_128919071.1">
    <property type="nucleotide sequence ID" value="NZ_LBJC01000079.1"/>
</dbReference>
<evidence type="ECO:0000256" key="2">
    <source>
        <dbReference type="ARBA" id="ARBA00022840"/>
    </source>
</evidence>
<dbReference type="Pfam" id="PF00005">
    <property type="entry name" value="ABC_tran"/>
    <property type="match status" value="1"/>
</dbReference>
<dbReference type="PROSITE" id="PS50893">
    <property type="entry name" value="ABC_TRANSPORTER_2"/>
    <property type="match status" value="1"/>
</dbReference>
<dbReference type="GO" id="GO:0005524">
    <property type="term" value="F:ATP binding"/>
    <property type="evidence" value="ECO:0007669"/>
    <property type="project" value="UniProtKB-KW"/>
</dbReference>
<dbReference type="PANTHER" id="PTHR43119:SF1">
    <property type="entry name" value="ABC TRANSPORTER DOMAIN-CONTAINING PROTEIN"/>
    <property type="match status" value="1"/>
</dbReference>
<reference evidence="5 6" key="1">
    <citation type="submission" date="2015-04" db="EMBL/GenBank/DDBJ databases">
        <title>Comparative genomics of rhizobia nodulating Arachis hypogaea in China.</title>
        <authorList>
            <person name="Li Y."/>
        </authorList>
    </citation>
    <scope>NUCLEOTIDE SEQUENCE [LARGE SCALE GENOMIC DNA]</scope>
    <source>
        <strain evidence="5 6">CCBAU 51757</strain>
    </source>
</reference>
<evidence type="ECO:0000256" key="3">
    <source>
        <dbReference type="ARBA" id="ARBA00024722"/>
    </source>
</evidence>
<keyword evidence="1" id="KW-0547">Nucleotide-binding</keyword>
<keyword evidence="6" id="KW-1185">Reference proteome</keyword>
<dbReference type="Proteomes" id="UP000289546">
    <property type="component" value="Unassembled WGS sequence"/>
</dbReference>
<evidence type="ECO:0000256" key="1">
    <source>
        <dbReference type="ARBA" id="ARBA00022741"/>
    </source>
</evidence>
<name>A0A4Q0S4E0_9BRAD</name>
<dbReference type="OrthoDB" id="9802264at2"/>
<keyword evidence="2 5" id="KW-0067">ATP-binding</keyword>
<dbReference type="InterPro" id="IPR003593">
    <property type="entry name" value="AAA+_ATPase"/>
</dbReference>
<feature type="domain" description="ABC transporter" evidence="4">
    <location>
        <begin position="1"/>
        <end position="197"/>
    </location>
</feature>
<evidence type="ECO:0000259" key="4">
    <source>
        <dbReference type="PROSITE" id="PS50893"/>
    </source>
</evidence>
<evidence type="ECO:0000313" key="6">
    <source>
        <dbReference type="Proteomes" id="UP000289546"/>
    </source>
</evidence>
<dbReference type="SMART" id="SM00382">
    <property type="entry name" value="AAA"/>
    <property type="match status" value="1"/>
</dbReference>
<dbReference type="CDD" id="cd00267">
    <property type="entry name" value="ABC_ATPase"/>
    <property type="match status" value="1"/>
</dbReference>
<dbReference type="Gene3D" id="3.40.50.300">
    <property type="entry name" value="P-loop containing nucleotide triphosphate hydrolases"/>
    <property type="match status" value="1"/>
</dbReference>
<organism evidence="5 6">
    <name type="scientific">Bradyrhizobium nanningense</name>
    <dbReference type="NCBI Taxonomy" id="1325118"/>
    <lineage>
        <taxon>Bacteria</taxon>
        <taxon>Pseudomonadati</taxon>
        <taxon>Pseudomonadota</taxon>
        <taxon>Alphaproteobacteria</taxon>
        <taxon>Hyphomicrobiales</taxon>
        <taxon>Nitrobacteraceae</taxon>
        <taxon>Bradyrhizobium</taxon>
    </lineage>
</organism>
<accession>A0A4Q0S4E0</accession>
<dbReference type="PANTHER" id="PTHR43119">
    <property type="entry name" value="ABC TRANSPORT PROTEIN ATP-BINDING COMPONENT-RELATED"/>
    <property type="match status" value="1"/>
</dbReference>
<sequence length="197" mass="21418">MLIVDTLKRLHVSVSFKLADGECIALQGPSGVGKSLLLRAIADLDPNEGSIQLDGTPREAMPAPVWRKAVTYVAAEPGWWADTVQEHFVAWDDALNLAERLGLPPDCGTWPIRRLSTGEKQRLGLVRALLLQSRVLLLDEPTSALDAVSTASVEAIVAERVSTGTSVLWSTHDSAQARRVGSRLFMMSSGRVEEHLL</sequence>
<dbReference type="EMBL" id="LBJQ01000078">
    <property type="protein sequence ID" value="RXH27104.1"/>
    <property type="molecule type" value="Genomic_DNA"/>
</dbReference>
<dbReference type="InterPro" id="IPR027417">
    <property type="entry name" value="P-loop_NTPase"/>
</dbReference>
<dbReference type="AlphaFoldDB" id="A0A4Q0S4E0"/>
<protein>
    <submittedName>
        <fullName evidence="5">ATP-binding protein</fullName>
    </submittedName>
</protein>
<comment type="caution">
    <text evidence="5">The sequence shown here is derived from an EMBL/GenBank/DDBJ whole genome shotgun (WGS) entry which is preliminary data.</text>
</comment>
<evidence type="ECO:0000313" key="5">
    <source>
        <dbReference type="EMBL" id="RXH27104.1"/>
    </source>
</evidence>
<dbReference type="InterPro" id="IPR003439">
    <property type="entry name" value="ABC_transporter-like_ATP-bd"/>
</dbReference>
<dbReference type="SUPFAM" id="SSF52540">
    <property type="entry name" value="P-loop containing nucleoside triphosphate hydrolases"/>
    <property type="match status" value="1"/>
</dbReference>
<comment type="function">
    <text evidence="3">Involved in beta-(1--&gt;2)glucan export. Transmembrane domains (TMD) form a pore in the inner membrane and the ATP-binding domain (NBD) is responsible for energy generation.</text>
</comment>
<proteinExistence type="predicted"/>
<dbReference type="GO" id="GO:0016887">
    <property type="term" value="F:ATP hydrolysis activity"/>
    <property type="evidence" value="ECO:0007669"/>
    <property type="project" value="InterPro"/>
</dbReference>
<gene>
    <name evidence="5" type="ORF">XH99_16865</name>
</gene>